<dbReference type="Proteomes" id="UP000502756">
    <property type="component" value="Chromosome"/>
</dbReference>
<accession>A0A6M5YAX1</accession>
<evidence type="ECO:0000256" key="1">
    <source>
        <dbReference type="SAM" id="Phobius"/>
    </source>
</evidence>
<sequence length="297" mass="33839">MENLIKSLVDWVKSILRVNETTARAIVMLFVLVLTTLFIMEYIRRVWKDDFVIRAAGKGIIFHSSDNNNFQQLIFLVPASQCWINTGLAFDPGDEIHFRTSGQVHLAQNQIRQEELSTVQWSNPSGSAFVEPPRGGGRSKFLICTFHDQDDYRPLVGNLVGYFQVVGIDEPPGLENPSPSGRGRSLVFHIGSELTTTNETGRRAYLWLSVNDIVLNASQAAREAYIGDSTEFQRDELRYPPLGGLDSAVRKASAIAKWNAHKRYWDTITKYHKWDLFFADNIGTYMVFIERQKKTEF</sequence>
<keyword evidence="1" id="KW-1133">Transmembrane helix</keyword>
<dbReference type="RefSeq" id="WP_171740360.1">
    <property type="nucleotide sequence ID" value="NZ_CP053435.1"/>
</dbReference>
<keyword evidence="1" id="KW-0472">Membrane</keyword>
<dbReference type="Gene3D" id="2.60.120.430">
    <property type="entry name" value="Galactose-binding lectin"/>
    <property type="match status" value="1"/>
</dbReference>
<organism evidence="2 3">
    <name type="scientific">Spirosoma taeanense</name>
    <dbReference type="NCBI Taxonomy" id="2735870"/>
    <lineage>
        <taxon>Bacteria</taxon>
        <taxon>Pseudomonadati</taxon>
        <taxon>Bacteroidota</taxon>
        <taxon>Cytophagia</taxon>
        <taxon>Cytophagales</taxon>
        <taxon>Cytophagaceae</taxon>
        <taxon>Spirosoma</taxon>
    </lineage>
</organism>
<gene>
    <name evidence="2" type="ORF">HNV11_14585</name>
</gene>
<keyword evidence="3" id="KW-1185">Reference proteome</keyword>
<keyword evidence="1" id="KW-0812">Transmembrane</keyword>
<name>A0A6M5YAX1_9BACT</name>
<dbReference type="EMBL" id="CP053435">
    <property type="protein sequence ID" value="QJW90516.1"/>
    <property type="molecule type" value="Genomic_DNA"/>
</dbReference>
<proteinExistence type="predicted"/>
<evidence type="ECO:0000313" key="2">
    <source>
        <dbReference type="EMBL" id="QJW90516.1"/>
    </source>
</evidence>
<dbReference type="KEGG" id="stae:HNV11_14585"/>
<evidence type="ECO:0000313" key="3">
    <source>
        <dbReference type="Proteomes" id="UP000502756"/>
    </source>
</evidence>
<feature type="transmembrane region" description="Helical" evidence="1">
    <location>
        <begin position="23"/>
        <end position="43"/>
    </location>
</feature>
<reference evidence="2 3" key="1">
    <citation type="submission" date="2020-05" db="EMBL/GenBank/DDBJ databases">
        <title>Genome sequencing of Spirosoma sp. TS118.</title>
        <authorList>
            <person name="Lee J.-H."/>
            <person name="Jeong S."/>
            <person name="Zhao L."/>
            <person name="Jung J.-H."/>
            <person name="Kim M.-K."/>
            <person name="Lim S."/>
        </authorList>
    </citation>
    <scope>NUCLEOTIDE SEQUENCE [LARGE SCALE GENOMIC DNA]</scope>
    <source>
        <strain evidence="2 3">TS118</strain>
    </source>
</reference>
<protein>
    <submittedName>
        <fullName evidence="2">Uncharacterized protein</fullName>
    </submittedName>
</protein>
<dbReference type="AlphaFoldDB" id="A0A6M5YAX1"/>